<protein>
    <recommendedName>
        <fullName evidence="7">TAFII55 protein conserved region domain-containing protein</fullName>
    </recommendedName>
</protein>
<evidence type="ECO:0000259" key="7">
    <source>
        <dbReference type="SMART" id="SM01370"/>
    </source>
</evidence>
<accession>A0A9P1IIX8</accession>
<keyword evidence="4" id="KW-0804">Transcription</keyword>
<comment type="subcellular location">
    <subcellularLocation>
        <location evidence="1">Nucleus</location>
    </subcellularLocation>
</comment>
<dbReference type="PANTHER" id="PTHR12228:SF0">
    <property type="entry name" value="TATA-BOX BINDING PROTEIN ASSOCIATED FACTOR 7"/>
    <property type="match status" value="1"/>
</dbReference>
<dbReference type="Proteomes" id="UP001152747">
    <property type="component" value="Unassembled WGS sequence"/>
</dbReference>
<dbReference type="CDD" id="cd08047">
    <property type="entry name" value="TAF7"/>
    <property type="match status" value="1"/>
</dbReference>
<evidence type="ECO:0000256" key="3">
    <source>
        <dbReference type="ARBA" id="ARBA00023015"/>
    </source>
</evidence>
<feature type="region of interest" description="Disordered" evidence="6">
    <location>
        <begin position="205"/>
        <end position="231"/>
    </location>
</feature>
<feature type="domain" description="TAFII55 protein conserved region" evidence="7">
    <location>
        <begin position="19"/>
        <end position="191"/>
    </location>
</feature>
<feature type="compositionally biased region" description="Basic residues" evidence="6">
    <location>
        <begin position="155"/>
        <end position="168"/>
    </location>
</feature>
<keyword evidence="5" id="KW-0539">Nucleus</keyword>
<keyword evidence="9" id="KW-1185">Reference proteome</keyword>
<evidence type="ECO:0000256" key="6">
    <source>
        <dbReference type="SAM" id="MobiDB-lite"/>
    </source>
</evidence>
<dbReference type="PANTHER" id="PTHR12228">
    <property type="entry name" value="TRANSCRIPTION INITIATION FACTOR TFIID 55 KD SUBUNIT-RELATED"/>
    <property type="match status" value="1"/>
</dbReference>
<dbReference type="OrthoDB" id="153872at2759"/>
<name>A0A9P1IIX8_9PELO</name>
<dbReference type="Pfam" id="PF04658">
    <property type="entry name" value="TAFII55_N"/>
    <property type="match status" value="1"/>
</dbReference>
<sequence length="231" mass="26225">MSKRAGKLGDNNIDEVQDWENHIILRVPEDCVDRLNKIALDEAQKGEEVAINVLPDLRHAQIRLGNRILSGKFMDLPCVNEVYKTLDKKNVYKVADLNQILVCSHDVVNPNLASTSTSSNSTSSAAANDPNDAKIAKKEARQWHYPHGLTPPMKSARRRRFRKTKKKKYMDAPEVEKELKKLLRADLEADSVRWEIVEDKKNESAQVKEENITETALFGDNVSSSEEEEDE</sequence>
<dbReference type="InterPro" id="IPR037817">
    <property type="entry name" value="TAF7"/>
</dbReference>
<dbReference type="GO" id="GO:0005669">
    <property type="term" value="C:transcription factor TFIID complex"/>
    <property type="evidence" value="ECO:0007669"/>
    <property type="project" value="InterPro"/>
</dbReference>
<keyword evidence="3" id="KW-0805">Transcription regulation</keyword>
<evidence type="ECO:0000313" key="8">
    <source>
        <dbReference type="EMBL" id="CAI5444057.1"/>
    </source>
</evidence>
<organism evidence="8 9">
    <name type="scientific">Caenorhabditis angaria</name>
    <dbReference type="NCBI Taxonomy" id="860376"/>
    <lineage>
        <taxon>Eukaryota</taxon>
        <taxon>Metazoa</taxon>
        <taxon>Ecdysozoa</taxon>
        <taxon>Nematoda</taxon>
        <taxon>Chromadorea</taxon>
        <taxon>Rhabditida</taxon>
        <taxon>Rhabditina</taxon>
        <taxon>Rhabditomorpha</taxon>
        <taxon>Rhabditoidea</taxon>
        <taxon>Rhabditidae</taxon>
        <taxon>Peloderinae</taxon>
        <taxon>Caenorhabditis</taxon>
    </lineage>
</organism>
<evidence type="ECO:0000256" key="1">
    <source>
        <dbReference type="ARBA" id="ARBA00004123"/>
    </source>
</evidence>
<evidence type="ECO:0000313" key="9">
    <source>
        <dbReference type="Proteomes" id="UP001152747"/>
    </source>
</evidence>
<evidence type="ECO:0000256" key="4">
    <source>
        <dbReference type="ARBA" id="ARBA00023163"/>
    </source>
</evidence>
<evidence type="ECO:0000256" key="2">
    <source>
        <dbReference type="ARBA" id="ARBA00009368"/>
    </source>
</evidence>
<dbReference type="AlphaFoldDB" id="A0A9P1IIX8"/>
<reference evidence="8" key="1">
    <citation type="submission" date="2022-11" db="EMBL/GenBank/DDBJ databases">
        <authorList>
            <person name="Kikuchi T."/>
        </authorList>
    </citation>
    <scope>NUCLEOTIDE SEQUENCE</scope>
    <source>
        <strain evidence="8">PS1010</strain>
    </source>
</reference>
<comment type="caution">
    <text evidence="8">The sequence shown here is derived from an EMBL/GenBank/DDBJ whole genome shotgun (WGS) entry which is preliminary data.</text>
</comment>
<dbReference type="GO" id="GO:0051123">
    <property type="term" value="P:RNA polymerase II preinitiation complex assembly"/>
    <property type="evidence" value="ECO:0007669"/>
    <property type="project" value="TreeGrafter"/>
</dbReference>
<comment type="similarity">
    <text evidence="2">Belongs to the TAF7 family.</text>
</comment>
<dbReference type="InterPro" id="IPR006751">
    <property type="entry name" value="TAFII55_prot_cons_reg"/>
</dbReference>
<evidence type="ECO:0000256" key="5">
    <source>
        <dbReference type="ARBA" id="ARBA00023242"/>
    </source>
</evidence>
<proteinExistence type="inferred from homology"/>
<dbReference type="SMART" id="SM01370">
    <property type="entry name" value="TAFII55_N"/>
    <property type="match status" value="1"/>
</dbReference>
<feature type="region of interest" description="Disordered" evidence="6">
    <location>
        <begin position="145"/>
        <end position="169"/>
    </location>
</feature>
<gene>
    <name evidence="8" type="ORF">CAMP_LOCUS6694</name>
</gene>
<dbReference type="GO" id="GO:0016251">
    <property type="term" value="F:RNA polymerase II general transcription initiation factor activity"/>
    <property type="evidence" value="ECO:0007669"/>
    <property type="project" value="TreeGrafter"/>
</dbReference>
<dbReference type="EMBL" id="CANHGI010000003">
    <property type="protein sequence ID" value="CAI5444057.1"/>
    <property type="molecule type" value="Genomic_DNA"/>
</dbReference>